<keyword evidence="2" id="KW-1185">Reference proteome</keyword>
<dbReference type="STRING" id="156889.Mmc1_1276"/>
<dbReference type="EMBL" id="CP000471">
    <property type="protein sequence ID" value="ABK43787.1"/>
    <property type="molecule type" value="Genomic_DNA"/>
</dbReference>
<reference evidence="2" key="1">
    <citation type="journal article" date="2009" name="Appl. Environ. Microbiol.">
        <title>Complete genome sequence of the chemolithoautotrophic marine magnetotactic coccus strain MC-1.</title>
        <authorList>
            <person name="Schubbe S."/>
            <person name="Williams T.J."/>
            <person name="Xie G."/>
            <person name="Kiss H.E."/>
            <person name="Brettin T.S."/>
            <person name="Martinez D."/>
            <person name="Ross C.A."/>
            <person name="Schuler D."/>
            <person name="Cox B.L."/>
            <person name="Nealson K.H."/>
            <person name="Bazylinski D.A."/>
        </authorList>
    </citation>
    <scope>NUCLEOTIDE SEQUENCE [LARGE SCALE GENOMIC DNA]</scope>
    <source>
        <strain evidence="2">ATCC BAA-1437 / JCM 17883 / MC-1</strain>
    </source>
</reference>
<protein>
    <submittedName>
        <fullName evidence="1">Uncharacterized protein</fullName>
    </submittedName>
</protein>
<dbReference type="HOGENOM" id="CLU_1553414_0_0_5"/>
<organism evidence="1 2">
    <name type="scientific">Magnetococcus marinus (strain ATCC BAA-1437 / JCM 17883 / MC-1)</name>
    <dbReference type="NCBI Taxonomy" id="156889"/>
    <lineage>
        <taxon>Bacteria</taxon>
        <taxon>Pseudomonadati</taxon>
        <taxon>Pseudomonadota</taxon>
        <taxon>Magnetococcia</taxon>
        <taxon>Magnetococcales</taxon>
        <taxon>Magnetococcaceae</taxon>
        <taxon>Magnetococcus</taxon>
    </lineage>
</organism>
<sequence>MPPQPPALDLGFLDEISSYRWVTANACITIIDESSPYAGMQPQTFNEDLILLRHALSTSNAQVGCMELKFRPSSLLIPVGAEFPQEVHRLIRERPTLEDWEALLQSMTPSSKRVVISCDASGSTNGFGDVRIRDGLSAWMAQLENRGVTVITREYRGERWLLQLIEDMSALTA</sequence>
<accession>A0L744</accession>
<dbReference type="RefSeq" id="WP_011712942.1">
    <property type="nucleotide sequence ID" value="NC_008576.1"/>
</dbReference>
<dbReference type="AlphaFoldDB" id="A0L744"/>
<dbReference type="Proteomes" id="UP000002586">
    <property type="component" value="Chromosome"/>
</dbReference>
<name>A0L744_MAGMM</name>
<dbReference type="KEGG" id="mgm:Mmc1_1276"/>
<proteinExistence type="predicted"/>
<evidence type="ECO:0000313" key="2">
    <source>
        <dbReference type="Proteomes" id="UP000002586"/>
    </source>
</evidence>
<reference evidence="1 2" key="2">
    <citation type="journal article" date="2012" name="Int. J. Syst. Evol. Microbiol.">
        <title>Magnetococcus marinus gen. nov., sp. nov., a marine, magnetotactic bacterium that represents a novel lineage (Magnetococcaceae fam. nov.; Magnetococcales ord. nov.) at the base of the Alphaproteobacteria.</title>
        <authorList>
            <person name="Bazylinski D.A."/>
            <person name="Williams T.J."/>
            <person name="Lefevre C.T."/>
            <person name="Berg R.J."/>
            <person name="Zhang C.L."/>
            <person name="Bowser S.S."/>
            <person name="Dean A.J."/>
            <person name="Beveridge T.J."/>
        </authorList>
    </citation>
    <scope>NUCLEOTIDE SEQUENCE [LARGE SCALE GENOMIC DNA]</scope>
    <source>
        <strain evidence="2">ATCC BAA-1437 / JCM 17883 / MC-1</strain>
    </source>
</reference>
<evidence type="ECO:0000313" key="1">
    <source>
        <dbReference type="EMBL" id="ABK43787.1"/>
    </source>
</evidence>
<gene>
    <name evidence="1" type="ordered locus">Mmc1_1276</name>
</gene>